<dbReference type="Proteomes" id="UP000237718">
    <property type="component" value="Unassembled WGS sequence"/>
</dbReference>
<dbReference type="Gene3D" id="3.40.50.1820">
    <property type="entry name" value="alpha/beta hydrolase"/>
    <property type="match status" value="1"/>
</dbReference>
<evidence type="ECO:0000313" key="2">
    <source>
        <dbReference type="EMBL" id="PRZ46476.1"/>
    </source>
</evidence>
<accession>A0A2T1AD07</accession>
<dbReference type="SUPFAM" id="SSF53474">
    <property type="entry name" value="alpha/beta-Hydrolases"/>
    <property type="match status" value="1"/>
</dbReference>
<proteinExistence type="predicted"/>
<dbReference type="Gene3D" id="2.60.120.430">
    <property type="entry name" value="Galactose-binding lectin"/>
    <property type="match status" value="1"/>
</dbReference>
<dbReference type="PANTHER" id="PTHR33840">
    <property type="match status" value="1"/>
</dbReference>
<evidence type="ECO:0000259" key="1">
    <source>
        <dbReference type="Pfam" id="PF09994"/>
    </source>
</evidence>
<sequence length="529" mass="58432">MRRLIICCDGTWNTADQHNDGMPTPTNVAKLHSLVAAHDGQGVEQIAYYRTGVGTSGGVFRRALGGAIGLRLEDDIMSAYKFLAETYAPGDEVFLFGFSRGAYAVRSLAGMVSNVGLADLRPDHVSPYEDPWQVVKRLMERYQSRKAGAGKTALQEALLQDRPIGVVKFHDPAQVGFRFVGVWDTVGALGIPDDKGLLRLILGDPRKHGFRDTELGGNVSCARQALAMDERRKDFTPTLWTKWGAGQDVQQRWFPGVHGDVGGGYADCRLGDLTLEWMIREAQANGLGIREIAPGQLTPDAFALRHTSYLGWFRFRPTRPRAVPELLDDASSIADRISRTCFDPSVIARHRTPPPGERSYWPTHVLAPGVLHTTWVSARPRWTATGLYLERGVKYNVRAAGEWLDASIPATADGARAGVYLGKLAYWLATLPEALRAALRRIKRLQKADVPFTRRVEGAPWFALIGVIANGQGASEYGSGVEDHEVHVLGREMSFTAQESGYLHLYANDAWVMYRNNAGTLRVEIARRP</sequence>
<organism evidence="2 3">
    <name type="scientific">Tritonibacter scottomollicae</name>
    <name type="common">Epibacterium scottomollicae</name>
    <dbReference type="NCBI Taxonomy" id="483013"/>
    <lineage>
        <taxon>Bacteria</taxon>
        <taxon>Pseudomonadati</taxon>
        <taxon>Pseudomonadota</taxon>
        <taxon>Alphaproteobacteria</taxon>
        <taxon>Rhodobacterales</taxon>
        <taxon>Paracoccaceae</taxon>
        <taxon>Tritonibacter</taxon>
    </lineage>
</organism>
<reference evidence="2 3" key="1">
    <citation type="submission" date="2018-03" db="EMBL/GenBank/DDBJ databases">
        <title>Genomic Encyclopedia of Archaeal and Bacterial Type Strains, Phase II (KMG-II): from individual species to whole genera.</title>
        <authorList>
            <person name="Goeker M."/>
        </authorList>
    </citation>
    <scope>NUCLEOTIDE SEQUENCE [LARGE SCALE GENOMIC DNA]</scope>
    <source>
        <strain evidence="2 3">DSM 25328</strain>
    </source>
</reference>
<name>A0A2T1AD07_TRISK</name>
<dbReference type="AlphaFoldDB" id="A0A2T1AD07"/>
<dbReference type="EMBL" id="PVUF01000010">
    <property type="protein sequence ID" value="PRZ46476.1"/>
    <property type="molecule type" value="Genomic_DNA"/>
</dbReference>
<dbReference type="PANTHER" id="PTHR33840:SF1">
    <property type="entry name" value="TLE1 PHOSPHOLIPASE DOMAIN-CONTAINING PROTEIN"/>
    <property type="match status" value="1"/>
</dbReference>
<comment type="caution">
    <text evidence="2">The sequence shown here is derived from an EMBL/GenBank/DDBJ whole genome shotgun (WGS) entry which is preliminary data.</text>
</comment>
<dbReference type="Pfam" id="PF09994">
    <property type="entry name" value="T6SS_Tle1-like_cat"/>
    <property type="match status" value="1"/>
</dbReference>
<feature type="domain" description="T6SS Phospholipase effector Tle1-like catalytic" evidence="1">
    <location>
        <begin position="2"/>
        <end position="281"/>
    </location>
</feature>
<dbReference type="InterPro" id="IPR029058">
    <property type="entry name" value="AB_hydrolase_fold"/>
</dbReference>
<dbReference type="OrthoDB" id="4378831at2"/>
<dbReference type="RefSeq" id="WP_106164588.1">
    <property type="nucleotide sequence ID" value="NZ_PVUF01000010.1"/>
</dbReference>
<evidence type="ECO:0000313" key="3">
    <source>
        <dbReference type="Proteomes" id="UP000237718"/>
    </source>
</evidence>
<dbReference type="InterPro" id="IPR018712">
    <property type="entry name" value="Tle1-like_cat"/>
</dbReference>
<protein>
    <submittedName>
        <fullName evidence="2">Uncharacterized protein (DUF2235 family)</fullName>
    </submittedName>
</protein>
<gene>
    <name evidence="2" type="ORF">CLV89_110148</name>
</gene>